<dbReference type="RefSeq" id="XP_040758804.1">
    <property type="nucleotide sequence ID" value="XM_040914749.1"/>
</dbReference>
<accession>A0A165BHH0</accession>
<keyword evidence="1" id="KW-0812">Transmembrane</keyword>
<reference evidence="2 3" key="1">
    <citation type="journal article" date="2016" name="Mol. Biol. Evol.">
        <title>Comparative Genomics of Early-Diverging Mushroom-Forming Fungi Provides Insights into the Origins of Lignocellulose Decay Capabilities.</title>
        <authorList>
            <person name="Nagy L.G."/>
            <person name="Riley R."/>
            <person name="Tritt A."/>
            <person name="Adam C."/>
            <person name="Daum C."/>
            <person name="Floudas D."/>
            <person name="Sun H."/>
            <person name="Yadav J.S."/>
            <person name="Pangilinan J."/>
            <person name="Larsson K.H."/>
            <person name="Matsuura K."/>
            <person name="Barry K."/>
            <person name="Labutti K."/>
            <person name="Kuo R."/>
            <person name="Ohm R.A."/>
            <person name="Bhattacharya S.S."/>
            <person name="Shirouzu T."/>
            <person name="Yoshinaga Y."/>
            <person name="Martin F.M."/>
            <person name="Grigoriev I.V."/>
            <person name="Hibbett D.S."/>
        </authorList>
    </citation>
    <scope>NUCLEOTIDE SEQUENCE [LARGE SCALE GENOMIC DNA]</scope>
    <source>
        <strain evidence="2 3">93-53</strain>
    </source>
</reference>
<dbReference type="OrthoDB" id="2972750at2759"/>
<dbReference type="GeneID" id="63831776"/>
<sequence>MSDITSIDGTPATVAQSTDGPPLILVFLASGLFIGAVLSIVVLRRVYPSMSFMNPTRRVIPIERPLVEKPRLWDMCAGLELRHDGVGDSQKKNRGDIGGRWQTILPLSARFLPRASDYASGPALPHRSRRLLFERRSPAVRAEKLPAGRVPDDLQIGKLQIAVLIAMPSSHGTRWHCAEKRPCSGSLFVDEAREYCIGVAEISAAARPDDAHGG</sequence>
<evidence type="ECO:0000256" key="1">
    <source>
        <dbReference type="SAM" id="Phobius"/>
    </source>
</evidence>
<keyword evidence="1" id="KW-0472">Membrane</keyword>
<dbReference type="AlphaFoldDB" id="A0A165BHH0"/>
<organism evidence="2 3">
    <name type="scientific">Laetiporus sulphureus 93-53</name>
    <dbReference type="NCBI Taxonomy" id="1314785"/>
    <lineage>
        <taxon>Eukaryota</taxon>
        <taxon>Fungi</taxon>
        <taxon>Dikarya</taxon>
        <taxon>Basidiomycota</taxon>
        <taxon>Agaricomycotina</taxon>
        <taxon>Agaricomycetes</taxon>
        <taxon>Polyporales</taxon>
        <taxon>Laetiporus</taxon>
    </lineage>
</organism>
<keyword evidence="1" id="KW-1133">Transmembrane helix</keyword>
<gene>
    <name evidence="2" type="ORF">LAESUDRAFT_816146</name>
</gene>
<name>A0A165BHH0_9APHY</name>
<dbReference type="EMBL" id="KV427671">
    <property type="protein sequence ID" value="KZT01064.1"/>
    <property type="molecule type" value="Genomic_DNA"/>
</dbReference>
<feature type="transmembrane region" description="Helical" evidence="1">
    <location>
        <begin position="23"/>
        <end position="43"/>
    </location>
</feature>
<dbReference type="InParanoid" id="A0A165BHH0"/>
<evidence type="ECO:0000313" key="3">
    <source>
        <dbReference type="Proteomes" id="UP000076871"/>
    </source>
</evidence>
<dbReference type="Proteomes" id="UP000076871">
    <property type="component" value="Unassembled WGS sequence"/>
</dbReference>
<protein>
    <submittedName>
        <fullName evidence="2">Uncharacterized protein</fullName>
    </submittedName>
</protein>
<proteinExistence type="predicted"/>
<evidence type="ECO:0000313" key="2">
    <source>
        <dbReference type="EMBL" id="KZT01064.1"/>
    </source>
</evidence>
<keyword evidence="3" id="KW-1185">Reference proteome</keyword>